<accession>A0A1J1LL16</accession>
<keyword evidence="4" id="KW-1185">Reference proteome</keyword>
<dbReference type="RefSeq" id="WP_139295051.1">
    <property type="nucleotide sequence ID" value="NZ_LN889801.1"/>
</dbReference>
<evidence type="ECO:0000256" key="2">
    <source>
        <dbReference type="SAM" id="MobiDB-lite"/>
    </source>
</evidence>
<evidence type="ECO:0000313" key="4">
    <source>
        <dbReference type="Proteomes" id="UP000184315"/>
    </source>
</evidence>
<dbReference type="EMBL" id="CZDF01000154">
    <property type="protein sequence ID" value="CUR32620.1"/>
    <property type="molecule type" value="Genomic_DNA"/>
</dbReference>
<dbReference type="Proteomes" id="UP000184315">
    <property type="component" value="Unassembled WGS sequence"/>
</dbReference>
<feature type="region of interest" description="Disordered" evidence="2">
    <location>
        <begin position="1"/>
        <end position="22"/>
    </location>
</feature>
<name>A0A1J1LL16_9CYAN</name>
<evidence type="ECO:0000313" key="3">
    <source>
        <dbReference type="EMBL" id="CUR32620.1"/>
    </source>
</evidence>
<evidence type="ECO:0000256" key="1">
    <source>
        <dbReference type="SAM" id="Coils"/>
    </source>
</evidence>
<keyword evidence="1" id="KW-0175">Coiled coil</keyword>
<feature type="coiled-coil region" evidence="1">
    <location>
        <begin position="113"/>
        <end position="140"/>
    </location>
</feature>
<proteinExistence type="predicted"/>
<dbReference type="STRING" id="671072.PL9214490167"/>
<protein>
    <submittedName>
        <fullName evidence="3">Uncharacterized protein</fullName>
    </submittedName>
</protein>
<dbReference type="OrthoDB" id="447645at2"/>
<sequence length="300" mass="34033">MFPPASSAHPSRPHAITPSAMPMPNSIFPRTVFSTLKQRHWLEWLEYLSLASSAIGSGVVALSGQAFYGVAPLTLAVSLNVANRYRLEQQTHQSQMEIVQVQNSVEKLEKNTVKVVMGLRQQLLNEIESLQQKLEEYPNTDALESVYRAKQVAALGQSVTSMQEHIAGALEEVREQFRQELHNFSSTEFVHLESLQENLKQLQDITYELRNNAVTQQDFQGRFVEIQDVIHQLQQEKSVQPSSSVDLSQIQTRLDALTQEHKEVIKPHLRRLLSVVKQLQTTQTRPLPVPPKPLPKHPTQ</sequence>
<organism evidence="3 4">
    <name type="scientific">Planktothrix tepida PCC 9214</name>
    <dbReference type="NCBI Taxonomy" id="671072"/>
    <lineage>
        <taxon>Bacteria</taxon>
        <taxon>Bacillati</taxon>
        <taxon>Cyanobacteriota</taxon>
        <taxon>Cyanophyceae</taxon>
        <taxon>Oscillatoriophycideae</taxon>
        <taxon>Oscillatoriales</taxon>
        <taxon>Microcoleaceae</taxon>
        <taxon>Planktothrix</taxon>
    </lineage>
</organism>
<reference evidence="4" key="1">
    <citation type="submission" date="2015-10" db="EMBL/GenBank/DDBJ databases">
        <authorList>
            <person name="Regsiter A."/>
            <person name="william w."/>
        </authorList>
    </citation>
    <scope>NUCLEOTIDE SEQUENCE [LARGE SCALE GENOMIC DNA]</scope>
</reference>
<feature type="compositionally biased region" description="Low complexity" evidence="2">
    <location>
        <begin position="1"/>
        <end position="15"/>
    </location>
</feature>
<dbReference type="AlphaFoldDB" id="A0A1J1LL16"/>
<feature type="region of interest" description="Disordered" evidence="2">
    <location>
        <begin position="280"/>
        <end position="300"/>
    </location>
</feature>
<gene>
    <name evidence="3" type="ORF">PL9214490167</name>
</gene>